<comment type="caution">
    <text evidence="2">The sequence shown here is derived from an EMBL/GenBank/DDBJ whole genome shotgun (WGS) entry which is preliminary data.</text>
</comment>
<dbReference type="Proteomes" id="UP000031670">
    <property type="component" value="Unassembled WGS sequence"/>
</dbReference>
<evidence type="ECO:0000313" key="3">
    <source>
        <dbReference type="Proteomes" id="UP000031670"/>
    </source>
</evidence>
<evidence type="ECO:0000313" key="4">
    <source>
        <dbReference type="Proteomes" id="UP000031671"/>
    </source>
</evidence>
<dbReference type="Proteomes" id="UP000031671">
    <property type="component" value="Unassembled WGS sequence"/>
</dbReference>
<dbReference type="InterPro" id="IPR021242">
    <property type="entry name" value="DUF2799"/>
</dbReference>
<reference evidence="3 4" key="3">
    <citation type="submission" date="2015-01" db="EMBL/GenBank/DDBJ databases">
        <authorList>
            <consortium name="NBRP consortium"/>
            <person name="Sawabe T."/>
            <person name="Meirelles P."/>
            <person name="Feng G."/>
            <person name="Sayaka M."/>
            <person name="Hattori M."/>
            <person name="Ohkuma M."/>
        </authorList>
    </citation>
    <scope>NUCLEOTIDE SEQUENCE [LARGE SCALE GENOMIC DNA]</scope>
    <source>
        <strain evidence="4">JCM 19231</strain>
        <strain evidence="1">JCM19231</strain>
        <strain evidence="2 3">JCM19232</strain>
    </source>
</reference>
<dbReference type="PROSITE" id="PS51257">
    <property type="entry name" value="PROKAR_LIPOPROTEIN"/>
    <property type="match status" value="1"/>
</dbReference>
<organism evidence="2 3">
    <name type="scientific">Vibrio ishigakensis</name>
    <dbReference type="NCBI Taxonomy" id="1481914"/>
    <lineage>
        <taxon>Bacteria</taxon>
        <taxon>Pseudomonadati</taxon>
        <taxon>Pseudomonadota</taxon>
        <taxon>Gammaproteobacteria</taxon>
        <taxon>Vibrionales</taxon>
        <taxon>Vibrionaceae</taxon>
        <taxon>Vibrio</taxon>
    </lineage>
</organism>
<accession>A0A0B8PKV2</accession>
<evidence type="ECO:0000313" key="2">
    <source>
        <dbReference type="EMBL" id="GAM65327.1"/>
    </source>
</evidence>
<name>A0A0B8PKV2_9VIBR</name>
<evidence type="ECO:0008006" key="5">
    <source>
        <dbReference type="Google" id="ProtNLM"/>
    </source>
</evidence>
<sequence>MIKSLLVVSLSVLFVAGCSNTSVNDKDISWSSYGYETGSHGKRADATLLALANAEQRQEFEQGYAKGNQEFCSQNGYSVGLTRTPYYGQCADVASSFEADYYLGLADSAKMYISDRS</sequence>
<accession>A0A0B8NNE5</accession>
<protein>
    <recommendedName>
        <fullName evidence="5">Lipoprotein</fullName>
    </recommendedName>
</protein>
<dbReference type="Pfam" id="PF10973">
    <property type="entry name" value="DUF2799"/>
    <property type="match status" value="1"/>
</dbReference>
<proteinExistence type="predicted"/>
<dbReference type="RefSeq" id="WP_261837154.1">
    <property type="nucleotide sequence ID" value="NZ_AP024882.1"/>
</dbReference>
<dbReference type="EMBL" id="BBSA01000018">
    <property type="protein sequence ID" value="GAM65327.1"/>
    <property type="molecule type" value="Genomic_DNA"/>
</dbReference>
<gene>
    <name evidence="1" type="ORF">JCM19231_5310</name>
    <name evidence="2" type="ORF">JCM19232_4292</name>
</gene>
<dbReference type="AlphaFoldDB" id="A0A0B8PKV2"/>
<dbReference type="EMBL" id="BBRZ01000015">
    <property type="protein sequence ID" value="GAM55536.1"/>
    <property type="molecule type" value="Genomic_DNA"/>
</dbReference>
<reference evidence="1 4" key="1">
    <citation type="submission" date="2015-01" db="EMBL/GenBank/DDBJ databases">
        <title>Vibrio sp. C1 JCM 19231 whole genome shotgun sequence.</title>
        <authorList>
            <person name="Sawabe T."/>
            <person name="Meirelles P."/>
            <person name="Feng G."/>
            <person name="Sayaka M."/>
            <person name="Hattori M."/>
            <person name="Ohkuma M."/>
        </authorList>
    </citation>
    <scope>NUCLEOTIDE SEQUENCE [LARGE SCALE GENOMIC DNA]</scope>
    <source>
        <strain evidence="4">JCM 19231</strain>
        <strain evidence="1">JCM19231</strain>
    </source>
</reference>
<reference evidence="2 3" key="2">
    <citation type="submission" date="2015-01" db="EMBL/GenBank/DDBJ databases">
        <title>Vibrio sp. C5 JCM 19232 whole genome shotgun sequence.</title>
        <authorList>
            <person name="Sawabe T."/>
            <person name="Meirelles P."/>
            <person name="Feng G."/>
            <person name="Sayaka M."/>
            <person name="Hattori M."/>
            <person name="Ohkuma M."/>
        </authorList>
    </citation>
    <scope>NUCLEOTIDE SEQUENCE [LARGE SCALE GENOMIC DNA]</scope>
    <source>
        <strain evidence="2 3">JCM19232</strain>
    </source>
</reference>
<evidence type="ECO:0000313" key="1">
    <source>
        <dbReference type="EMBL" id="GAM55536.1"/>
    </source>
</evidence>
<keyword evidence="4" id="KW-1185">Reference proteome</keyword>